<keyword evidence="2" id="KW-1185">Reference proteome</keyword>
<proteinExistence type="predicted"/>
<reference evidence="1" key="2">
    <citation type="submission" date="2022-01" db="EMBL/GenBank/DDBJ databases">
        <authorList>
            <person name="Yamashiro T."/>
            <person name="Shiraishi A."/>
            <person name="Satake H."/>
            <person name="Nakayama K."/>
        </authorList>
    </citation>
    <scope>NUCLEOTIDE SEQUENCE</scope>
</reference>
<protein>
    <submittedName>
        <fullName evidence="1">Uncharacterized protein</fullName>
    </submittedName>
</protein>
<reference evidence="1" key="1">
    <citation type="journal article" date="2022" name="Int. J. Mol. Sci.">
        <title>Draft Genome of Tanacetum Coccineum: Genomic Comparison of Closely Related Tanacetum-Family Plants.</title>
        <authorList>
            <person name="Yamashiro T."/>
            <person name="Shiraishi A."/>
            <person name="Nakayama K."/>
            <person name="Satake H."/>
        </authorList>
    </citation>
    <scope>NUCLEOTIDE SEQUENCE</scope>
</reference>
<organism evidence="1 2">
    <name type="scientific">Tanacetum coccineum</name>
    <dbReference type="NCBI Taxonomy" id="301880"/>
    <lineage>
        <taxon>Eukaryota</taxon>
        <taxon>Viridiplantae</taxon>
        <taxon>Streptophyta</taxon>
        <taxon>Embryophyta</taxon>
        <taxon>Tracheophyta</taxon>
        <taxon>Spermatophyta</taxon>
        <taxon>Magnoliopsida</taxon>
        <taxon>eudicotyledons</taxon>
        <taxon>Gunneridae</taxon>
        <taxon>Pentapetalae</taxon>
        <taxon>asterids</taxon>
        <taxon>campanulids</taxon>
        <taxon>Asterales</taxon>
        <taxon>Asteraceae</taxon>
        <taxon>Asteroideae</taxon>
        <taxon>Anthemideae</taxon>
        <taxon>Anthemidinae</taxon>
        <taxon>Tanacetum</taxon>
    </lineage>
</organism>
<accession>A0ABQ5CBX9</accession>
<gene>
    <name evidence="1" type="ORF">Tco_0894513</name>
</gene>
<name>A0ABQ5CBX9_9ASTR</name>
<dbReference type="Proteomes" id="UP001151760">
    <property type="component" value="Unassembled WGS sequence"/>
</dbReference>
<evidence type="ECO:0000313" key="1">
    <source>
        <dbReference type="EMBL" id="GJT24576.1"/>
    </source>
</evidence>
<evidence type="ECO:0000313" key="2">
    <source>
        <dbReference type="Proteomes" id="UP001151760"/>
    </source>
</evidence>
<dbReference type="EMBL" id="BQNB010014147">
    <property type="protein sequence ID" value="GJT24576.1"/>
    <property type="molecule type" value="Genomic_DNA"/>
</dbReference>
<sequence>MASSITRFDIEKLDGNIIQIMEFEVELHKAQGDHEVEVFHVSNDDDVVAQRWLEDKQLEERTNTDCLV</sequence>
<comment type="caution">
    <text evidence="1">The sequence shown here is derived from an EMBL/GenBank/DDBJ whole genome shotgun (WGS) entry which is preliminary data.</text>
</comment>